<dbReference type="InterPro" id="IPR002155">
    <property type="entry name" value="Thiolase"/>
</dbReference>
<evidence type="ECO:0000313" key="9">
    <source>
        <dbReference type="EMBL" id="KAA0188043.1"/>
    </source>
</evidence>
<sequence length="739" mass="81794">MAFRKAHLNAALLRSLSVSAASAPKGNLRKPGGRDIVFIEGVRTPFLVSGTSYKTLMIHDLSRFALRGLIQRMNLDKSVVEYIALGAVVQDVKTTNVAREAALGAGFPESIPAHTVTMACISSNQALTSCIGGILSGTFDVSVAGGVDFLSDAPIRLSRTMRHSILSFNRVKSLPQRVSLLSGLLRPKAWIPDIPAVAEFSTNESMGHSADRLAAAFDISRQEQDDYAVRSHKLAQNAARQGLLSDVILVKVPGMTTFVEADNGIRPSSPEVMAKLKPAFIKPHGTITAANSTFLSDGASACLLTSAERAKQLGWSPKAYLRDYVYVSQDPRDQLLLSPAYAIPRSYSEIWIIFTLMLCHTFLDTSAIFLTYHSVAEIRTVPLLAFRIMEKAEASPGNSVRCNMNTTVDDALADDDEGWIRAGSDYRKKHRQKNKQHRILRCSSTQRPDGCRPPSGLTDIVDDDDLGTLRIKFFRKRDYFMHSHEGRLFITDLLASLDHAIQTVAPGCETQHSFDVLCLGLGNPAVDRASLNQLVVLDILLERDSRLTRSRTYLYDPLFRSVARTFILEQGMQVLKTNEEACYPLNPDRYHFVILPHCAPVLLNNLLYTNWDPSILGRMILFSNSWSKVRYELSASGESDHLIAQQLTCMRTLESVITMADQPSHSNAADFEGMCVQWFPVDRIARLAVTTWDRSGLADSQSSFRSEQAHLKSVSTGDGFYADLIGRDVITTFVDSPRD</sequence>
<dbReference type="InterPro" id="IPR016039">
    <property type="entry name" value="Thiolase-like"/>
</dbReference>
<dbReference type="InterPro" id="IPR012942">
    <property type="entry name" value="SRR1-like"/>
</dbReference>
<dbReference type="PROSITE" id="PS00098">
    <property type="entry name" value="THIOLASE_1"/>
    <property type="match status" value="1"/>
</dbReference>
<feature type="chain" id="PRO_5034045227" evidence="6">
    <location>
        <begin position="23"/>
        <end position="739"/>
    </location>
</feature>
<gene>
    <name evidence="9" type="ORF">FBUS_00779</name>
</gene>
<name>A0A8E0RR12_9TREM</name>
<dbReference type="InterPro" id="IPR020616">
    <property type="entry name" value="Thiolase_N"/>
</dbReference>
<protein>
    <submittedName>
        <fullName evidence="9">Uncharacterized protein</fullName>
    </submittedName>
</protein>
<keyword evidence="6" id="KW-0732">Signal</keyword>
<comment type="caution">
    <text evidence="9">The sequence shown here is derived from an EMBL/GenBank/DDBJ whole genome shotgun (WGS) entry which is preliminary data.</text>
</comment>
<evidence type="ECO:0000256" key="3">
    <source>
        <dbReference type="ARBA" id="ARBA00022832"/>
    </source>
</evidence>
<accession>A0A8E0RR12</accession>
<evidence type="ECO:0000256" key="2">
    <source>
        <dbReference type="ARBA" id="ARBA00022679"/>
    </source>
</evidence>
<feature type="domain" description="SRR1-like" evidence="8">
    <location>
        <begin position="512"/>
        <end position="678"/>
    </location>
</feature>
<dbReference type="AlphaFoldDB" id="A0A8E0RR12"/>
<dbReference type="Pfam" id="PF07985">
    <property type="entry name" value="SRR1"/>
    <property type="match status" value="1"/>
</dbReference>
<evidence type="ECO:0000256" key="5">
    <source>
        <dbReference type="ARBA" id="ARBA00023315"/>
    </source>
</evidence>
<proteinExistence type="inferred from homology"/>
<evidence type="ECO:0000256" key="4">
    <source>
        <dbReference type="ARBA" id="ARBA00023098"/>
    </source>
</evidence>
<reference evidence="9" key="1">
    <citation type="submission" date="2019-05" db="EMBL/GenBank/DDBJ databases">
        <title>Annotation for the trematode Fasciolopsis buski.</title>
        <authorList>
            <person name="Choi Y.-J."/>
        </authorList>
    </citation>
    <scope>NUCLEOTIDE SEQUENCE</scope>
    <source>
        <strain evidence="9">HT</strain>
        <tissue evidence="9">Whole worm</tissue>
    </source>
</reference>
<keyword evidence="4" id="KW-0443">Lipid metabolism</keyword>
<dbReference type="Proteomes" id="UP000728185">
    <property type="component" value="Unassembled WGS sequence"/>
</dbReference>
<feature type="domain" description="Thiolase N-terminal" evidence="7">
    <location>
        <begin position="37"/>
        <end position="307"/>
    </location>
</feature>
<evidence type="ECO:0000313" key="10">
    <source>
        <dbReference type="Proteomes" id="UP000728185"/>
    </source>
</evidence>
<dbReference type="EMBL" id="LUCM01008702">
    <property type="protein sequence ID" value="KAA0188043.1"/>
    <property type="molecule type" value="Genomic_DNA"/>
</dbReference>
<dbReference type="GO" id="GO:0016747">
    <property type="term" value="F:acyltransferase activity, transferring groups other than amino-acyl groups"/>
    <property type="evidence" value="ECO:0007669"/>
    <property type="project" value="InterPro"/>
</dbReference>
<keyword evidence="5" id="KW-0012">Acyltransferase</keyword>
<dbReference type="CDD" id="cd00751">
    <property type="entry name" value="thiolase"/>
    <property type="match status" value="1"/>
</dbReference>
<keyword evidence="3" id="KW-0276">Fatty acid metabolism</keyword>
<keyword evidence="10" id="KW-1185">Reference proteome</keyword>
<keyword evidence="2" id="KW-0808">Transferase</keyword>
<evidence type="ECO:0000256" key="1">
    <source>
        <dbReference type="ARBA" id="ARBA00010982"/>
    </source>
</evidence>
<dbReference type="Gene3D" id="3.40.47.10">
    <property type="match status" value="1"/>
</dbReference>
<dbReference type="InterPro" id="IPR020615">
    <property type="entry name" value="Thiolase_acyl_enz_int_AS"/>
</dbReference>
<comment type="similarity">
    <text evidence="1">Belongs to the thiolase-like superfamily. Thiolase family.</text>
</comment>
<organism evidence="9 10">
    <name type="scientific">Fasciolopsis buskii</name>
    <dbReference type="NCBI Taxonomy" id="27845"/>
    <lineage>
        <taxon>Eukaryota</taxon>
        <taxon>Metazoa</taxon>
        <taxon>Spiralia</taxon>
        <taxon>Lophotrochozoa</taxon>
        <taxon>Platyhelminthes</taxon>
        <taxon>Trematoda</taxon>
        <taxon>Digenea</taxon>
        <taxon>Plagiorchiida</taxon>
        <taxon>Echinostomata</taxon>
        <taxon>Echinostomatoidea</taxon>
        <taxon>Fasciolidae</taxon>
        <taxon>Fasciolopsis</taxon>
    </lineage>
</organism>
<dbReference type="SUPFAM" id="SSF53901">
    <property type="entry name" value="Thiolase-like"/>
    <property type="match status" value="1"/>
</dbReference>
<evidence type="ECO:0000259" key="8">
    <source>
        <dbReference type="Pfam" id="PF07985"/>
    </source>
</evidence>
<dbReference type="GO" id="GO:0005739">
    <property type="term" value="C:mitochondrion"/>
    <property type="evidence" value="ECO:0007669"/>
    <property type="project" value="TreeGrafter"/>
</dbReference>
<evidence type="ECO:0000256" key="6">
    <source>
        <dbReference type="SAM" id="SignalP"/>
    </source>
</evidence>
<dbReference type="OrthoDB" id="551431at2759"/>
<dbReference type="PANTHER" id="PTHR18919">
    <property type="entry name" value="ACETYL-COA C-ACYLTRANSFERASE"/>
    <property type="match status" value="1"/>
</dbReference>
<dbReference type="GO" id="GO:0006635">
    <property type="term" value="P:fatty acid beta-oxidation"/>
    <property type="evidence" value="ECO:0007669"/>
    <property type="project" value="TreeGrafter"/>
</dbReference>
<dbReference type="Pfam" id="PF00108">
    <property type="entry name" value="Thiolase_N"/>
    <property type="match status" value="1"/>
</dbReference>
<dbReference type="PANTHER" id="PTHR18919:SF153">
    <property type="entry name" value="TRIFUNCTIONAL ENZYME SUBUNIT BETA, MITOCHONDRIAL"/>
    <property type="match status" value="1"/>
</dbReference>
<dbReference type="NCBIfam" id="TIGR01930">
    <property type="entry name" value="AcCoA-C-Actrans"/>
    <property type="match status" value="1"/>
</dbReference>
<feature type="signal peptide" evidence="6">
    <location>
        <begin position="1"/>
        <end position="22"/>
    </location>
</feature>
<evidence type="ECO:0000259" key="7">
    <source>
        <dbReference type="Pfam" id="PF00108"/>
    </source>
</evidence>